<organism evidence="5 6">
    <name type="scientific">Vibrio atlanticus</name>
    <dbReference type="NCBI Taxonomy" id="693153"/>
    <lineage>
        <taxon>Bacteria</taxon>
        <taxon>Pseudomonadati</taxon>
        <taxon>Pseudomonadota</taxon>
        <taxon>Gammaproteobacteria</taxon>
        <taxon>Vibrionales</taxon>
        <taxon>Vibrionaceae</taxon>
        <taxon>Vibrio</taxon>
    </lineage>
</organism>
<protein>
    <submittedName>
        <fullName evidence="5">Restriction endonuclease subunit S</fullName>
        <ecNumber evidence="5">3.1.21.-</ecNumber>
    </submittedName>
</protein>
<keyword evidence="5" id="KW-0540">Nuclease</keyword>
<feature type="domain" description="Type I restriction modification DNA specificity" evidence="4">
    <location>
        <begin position="4"/>
        <end position="83"/>
    </location>
</feature>
<name>A0ABV4KTS7_9VIBR</name>
<proteinExistence type="inferred from homology"/>
<dbReference type="GO" id="GO:0004519">
    <property type="term" value="F:endonuclease activity"/>
    <property type="evidence" value="ECO:0007669"/>
    <property type="project" value="UniProtKB-KW"/>
</dbReference>
<keyword evidence="5" id="KW-0378">Hydrolase</keyword>
<dbReference type="GO" id="GO:0016787">
    <property type="term" value="F:hydrolase activity"/>
    <property type="evidence" value="ECO:0007669"/>
    <property type="project" value="UniProtKB-KW"/>
</dbReference>
<evidence type="ECO:0000313" key="5">
    <source>
        <dbReference type="EMBL" id="MEZ8055722.1"/>
    </source>
</evidence>
<dbReference type="SUPFAM" id="SSF116734">
    <property type="entry name" value="DNA methylase specificity domain"/>
    <property type="match status" value="1"/>
</dbReference>
<dbReference type="EC" id="3.1.21.-" evidence="5"/>
<comment type="caution">
    <text evidence="5">The sequence shown here is derived from an EMBL/GenBank/DDBJ whole genome shotgun (WGS) entry which is preliminary data.</text>
</comment>
<dbReference type="InterPro" id="IPR044946">
    <property type="entry name" value="Restrct_endonuc_typeI_TRD_sf"/>
</dbReference>
<keyword evidence="5" id="KW-0255">Endonuclease</keyword>
<evidence type="ECO:0000256" key="2">
    <source>
        <dbReference type="ARBA" id="ARBA00022747"/>
    </source>
</evidence>
<evidence type="ECO:0000256" key="3">
    <source>
        <dbReference type="ARBA" id="ARBA00023125"/>
    </source>
</evidence>
<dbReference type="Gene3D" id="3.90.220.20">
    <property type="entry name" value="DNA methylase specificity domains"/>
    <property type="match status" value="1"/>
</dbReference>
<keyword evidence="3" id="KW-0238">DNA-binding</keyword>
<evidence type="ECO:0000259" key="4">
    <source>
        <dbReference type="Pfam" id="PF01420"/>
    </source>
</evidence>
<dbReference type="InterPro" id="IPR000055">
    <property type="entry name" value="Restrct_endonuc_typeI_TRD"/>
</dbReference>
<sequence>MCSGGTPSTRVKEFYIDGTVPWIKTKEVNNCKVFSAETYITEDAITKSTAKLIPENSVIIVMYGNGDTAGRVAINKIPVATNQA</sequence>
<dbReference type="EMBL" id="JBGOOL010000095">
    <property type="protein sequence ID" value="MEZ8055722.1"/>
    <property type="molecule type" value="Genomic_DNA"/>
</dbReference>
<reference evidence="5 6" key="1">
    <citation type="submission" date="2024-06" db="EMBL/GenBank/DDBJ databases">
        <authorList>
            <person name="Steensen K."/>
            <person name="Seneca J."/>
            <person name="Bartlau N."/>
            <person name="Yu A.X."/>
            <person name="Polz M.F."/>
        </authorList>
    </citation>
    <scope>NUCLEOTIDE SEQUENCE [LARGE SCALE GENOMIC DNA]</scope>
    <source>
        <strain evidence="5 6">1F9</strain>
    </source>
</reference>
<keyword evidence="6" id="KW-1185">Reference proteome</keyword>
<dbReference type="RefSeq" id="WP_017102006.1">
    <property type="nucleotide sequence ID" value="NZ_JBFRME010000040.1"/>
</dbReference>
<gene>
    <name evidence="5" type="ORF">ACED57_21665</name>
</gene>
<comment type="similarity">
    <text evidence="1">Belongs to the type-I restriction system S methylase family.</text>
</comment>
<keyword evidence="2" id="KW-0680">Restriction system</keyword>
<evidence type="ECO:0000313" key="6">
    <source>
        <dbReference type="Proteomes" id="UP001569175"/>
    </source>
</evidence>
<accession>A0ABV4KTS7</accession>
<dbReference type="Pfam" id="PF01420">
    <property type="entry name" value="Methylase_S"/>
    <property type="match status" value="1"/>
</dbReference>
<evidence type="ECO:0000256" key="1">
    <source>
        <dbReference type="ARBA" id="ARBA00010923"/>
    </source>
</evidence>
<dbReference type="Proteomes" id="UP001569175">
    <property type="component" value="Unassembled WGS sequence"/>
</dbReference>